<name>E9GCD4_DAPPU</name>
<dbReference type="HOGENOM" id="CLU_900962_0_0_1"/>
<dbReference type="AlphaFoldDB" id="E9GCD4"/>
<protein>
    <submittedName>
        <fullName evidence="1">Uncharacterized protein</fullName>
    </submittedName>
</protein>
<gene>
    <name evidence="1" type="ORF">DAPPUDRAFT_240733</name>
</gene>
<dbReference type="KEGG" id="dpx:DAPPUDRAFT_240733"/>
<evidence type="ECO:0000313" key="2">
    <source>
        <dbReference type="Proteomes" id="UP000000305"/>
    </source>
</evidence>
<keyword evidence="2" id="KW-1185">Reference proteome</keyword>
<accession>E9GCD4</accession>
<organism evidence="1 2">
    <name type="scientific">Daphnia pulex</name>
    <name type="common">Water flea</name>
    <dbReference type="NCBI Taxonomy" id="6669"/>
    <lineage>
        <taxon>Eukaryota</taxon>
        <taxon>Metazoa</taxon>
        <taxon>Ecdysozoa</taxon>
        <taxon>Arthropoda</taxon>
        <taxon>Crustacea</taxon>
        <taxon>Branchiopoda</taxon>
        <taxon>Diplostraca</taxon>
        <taxon>Cladocera</taxon>
        <taxon>Anomopoda</taxon>
        <taxon>Daphniidae</taxon>
        <taxon>Daphnia</taxon>
    </lineage>
</organism>
<reference evidence="1 2" key="1">
    <citation type="journal article" date="2011" name="Science">
        <title>The ecoresponsive genome of Daphnia pulex.</title>
        <authorList>
            <person name="Colbourne J.K."/>
            <person name="Pfrender M.E."/>
            <person name="Gilbert D."/>
            <person name="Thomas W.K."/>
            <person name="Tucker A."/>
            <person name="Oakley T.H."/>
            <person name="Tokishita S."/>
            <person name="Aerts A."/>
            <person name="Arnold G.J."/>
            <person name="Basu M.K."/>
            <person name="Bauer D.J."/>
            <person name="Caceres C.E."/>
            <person name="Carmel L."/>
            <person name="Casola C."/>
            <person name="Choi J.H."/>
            <person name="Detter J.C."/>
            <person name="Dong Q."/>
            <person name="Dusheyko S."/>
            <person name="Eads B.D."/>
            <person name="Frohlich T."/>
            <person name="Geiler-Samerotte K.A."/>
            <person name="Gerlach D."/>
            <person name="Hatcher P."/>
            <person name="Jogdeo S."/>
            <person name="Krijgsveld J."/>
            <person name="Kriventseva E.V."/>
            <person name="Kultz D."/>
            <person name="Laforsch C."/>
            <person name="Lindquist E."/>
            <person name="Lopez J."/>
            <person name="Manak J.R."/>
            <person name="Muller J."/>
            <person name="Pangilinan J."/>
            <person name="Patwardhan R.P."/>
            <person name="Pitluck S."/>
            <person name="Pritham E.J."/>
            <person name="Rechtsteiner A."/>
            <person name="Rho M."/>
            <person name="Rogozin I.B."/>
            <person name="Sakarya O."/>
            <person name="Salamov A."/>
            <person name="Schaack S."/>
            <person name="Shapiro H."/>
            <person name="Shiga Y."/>
            <person name="Skalitzky C."/>
            <person name="Smith Z."/>
            <person name="Souvorov A."/>
            <person name="Sung W."/>
            <person name="Tang Z."/>
            <person name="Tsuchiya D."/>
            <person name="Tu H."/>
            <person name="Vos H."/>
            <person name="Wang M."/>
            <person name="Wolf Y.I."/>
            <person name="Yamagata H."/>
            <person name="Yamada T."/>
            <person name="Ye Y."/>
            <person name="Shaw J.R."/>
            <person name="Andrews J."/>
            <person name="Crease T.J."/>
            <person name="Tang H."/>
            <person name="Lucas S.M."/>
            <person name="Robertson H.M."/>
            <person name="Bork P."/>
            <person name="Koonin E.V."/>
            <person name="Zdobnov E.M."/>
            <person name="Grigoriev I.V."/>
            <person name="Lynch M."/>
            <person name="Boore J.L."/>
        </authorList>
    </citation>
    <scope>NUCLEOTIDE SEQUENCE [LARGE SCALE GENOMIC DNA]</scope>
</reference>
<sequence length="309" mass="33957">MTKMWSSCGLCGVGVEAQGSACSQTLHAVWQPLIHLRTIINLVTDDNQLATSGGSQAVAGAAALLVAVWQTTDRQSPHYPANNNNGPVVLFNNDQSVNQHPNYNPFQNDIAVSFHQFKPGKPSLIQNDGIHPSSAMDHQNEFVELFPDSQLRTNGLSRYRPDIIRGSLELPAQDRRLLFFSGVTLSTFFTKTVTFSVTVPLITLTTTTSCIPLALFAVPTQTIILPTAVIPLPGANRSNRQVSVDQSALSDQLLSPDGDVIRGSLSLPERHVTRGKRYFILSDFVNHVDDNYHLLHYVNSRYKVSPIGR</sequence>
<evidence type="ECO:0000313" key="1">
    <source>
        <dbReference type="EMBL" id="EFX82875.1"/>
    </source>
</evidence>
<dbReference type="EMBL" id="GL732539">
    <property type="protein sequence ID" value="EFX82875.1"/>
    <property type="molecule type" value="Genomic_DNA"/>
</dbReference>
<proteinExistence type="predicted"/>
<dbReference type="Proteomes" id="UP000000305">
    <property type="component" value="Unassembled WGS sequence"/>
</dbReference>
<dbReference type="InParanoid" id="E9GCD4"/>